<evidence type="ECO:0000256" key="1">
    <source>
        <dbReference type="ARBA" id="ARBA00004123"/>
    </source>
</evidence>
<feature type="compositionally biased region" description="Basic and acidic residues" evidence="5">
    <location>
        <begin position="261"/>
        <end position="276"/>
    </location>
</feature>
<evidence type="ECO:0008006" key="8">
    <source>
        <dbReference type="Google" id="ProtNLM"/>
    </source>
</evidence>
<keyword evidence="7" id="KW-1185">Reference proteome</keyword>
<dbReference type="CDD" id="cd12148">
    <property type="entry name" value="fungal_TF_MHR"/>
    <property type="match status" value="1"/>
</dbReference>
<sequence>MAVHAIDDEDASLRELCPPTLDGFKPEQIAHQYRTAALIALSMDNFLVHHDLNTLEAILLLIYAINHWEGLEYSWILLGMAQNIGMSLHCNVDPTIRLETVNYIDLERRSRCWAGILLLHTNQAMSYPDINLSSFSTGKTRMPAIVNDTDIQENTISTPKSRITQMSVMQYKLEISQLSSRICSHLSTQTSLSREAVANFDAEILAQQQQWDSAFLVNGSPSVLEASSHAYWCILQLYAHQLYLILYRPIRHSSTAPAESHSSDLSREKCVKSGET</sequence>
<name>A0A9W9FXL2_9EURO</name>
<accession>A0A9W9FXL2</accession>
<reference evidence="6" key="2">
    <citation type="journal article" date="2023" name="IMA Fungus">
        <title>Comparative genomic study of the Penicillium genus elucidates a diverse pangenome and 15 lateral gene transfer events.</title>
        <authorList>
            <person name="Petersen C."/>
            <person name="Sorensen T."/>
            <person name="Nielsen M.R."/>
            <person name="Sondergaard T.E."/>
            <person name="Sorensen J.L."/>
            <person name="Fitzpatrick D.A."/>
            <person name="Frisvad J.C."/>
            <person name="Nielsen K.L."/>
        </authorList>
    </citation>
    <scope>NUCLEOTIDE SEQUENCE</scope>
    <source>
        <strain evidence="6">IBT 30069</strain>
    </source>
</reference>
<comment type="caution">
    <text evidence="6">The sequence shown here is derived from an EMBL/GenBank/DDBJ whole genome shotgun (WGS) entry which is preliminary data.</text>
</comment>
<dbReference type="InterPro" id="IPR050613">
    <property type="entry name" value="Sec_Metabolite_Reg"/>
</dbReference>
<gene>
    <name evidence="6" type="ORF">N7456_004918</name>
</gene>
<dbReference type="PANTHER" id="PTHR31001:SF40">
    <property type="entry name" value="ZN(II)2CYS6 TRANSCRIPTION FACTOR (EUROFUNG)"/>
    <property type="match status" value="1"/>
</dbReference>
<keyword evidence="2" id="KW-0805">Transcription regulation</keyword>
<protein>
    <recommendedName>
        <fullName evidence="8">Transcription factor domain-containing protein</fullName>
    </recommendedName>
</protein>
<evidence type="ECO:0000256" key="2">
    <source>
        <dbReference type="ARBA" id="ARBA00023015"/>
    </source>
</evidence>
<dbReference type="AlphaFoldDB" id="A0A9W9FXL2"/>
<dbReference type="EMBL" id="JAPQKH010000003">
    <property type="protein sequence ID" value="KAJ5108243.1"/>
    <property type="molecule type" value="Genomic_DNA"/>
</dbReference>
<dbReference type="OrthoDB" id="2406834at2759"/>
<keyword evidence="4" id="KW-0539">Nucleus</keyword>
<feature type="region of interest" description="Disordered" evidence="5">
    <location>
        <begin position="255"/>
        <end position="276"/>
    </location>
</feature>
<organism evidence="6 7">
    <name type="scientific">Penicillium angulare</name>
    <dbReference type="NCBI Taxonomy" id="116970"/>
    <lineage>
        <taxon>Eukaryota</taxon>
        <taxon>Fungi</taxon>
        <taxon>Dikarya</taxon>
        <taxon>Ascomycota</taxon>
        <taxon>Pezizomycotina</taxon>
        <taxon>Eurotiomycetes</taxon>
        <taxon>Eurotiomycetidae</taxon>
        <taxon>Eurotiales</taxon>
        <taxon>Aspergillaceae</taxon>
        <taxon>Penicillium</taxon>
    </lineage>
</organism>
<evidence type="ECO:0000256" key="4">
    <source>
        <dbReference type="ARBA" id="ARBA00023242"/>
    </source>
</evidence>
<dbReference type="Proteomes" id="UP001149165">
    <property type="component" value="Unassembled WGS sequence"/>
</dbReference>
<evidence type="ECO:0000256" key="5">
    <source>
        <dbReference type="SAM" id="MobiDB-lite"/>
    </source>
</evidence>
<proteinExistence type="predicted"/>
<dbReference type="GO" id="GO:0005634">
    <property type="term" value="C:nucleus"/>
    <property type="evidence" value="ECO:0007669"/>
    <property type="project" value="UniProtKB-SubCell"/>
</dbReference>
<evidence type="ECO:0000313" key="7">
    <source>
        <dbReference type="Proteomes" id="UP001149165"/>
    </source>
</evidence>
<evidence type="ECO:0000313" key="6">
    <source>
        <dbReference type="EMBL" id="KAJ5108243.1"/>
    </source>
</evidence>
<comment type="subcellular location">
    <subcellularLocation>
        <location evidence="1">Nucleus</location>
    </subcellularLocation>
</comment>
<dbReference type="PANTHER" id="PTHR31001">
    <property type="entry name" value="UNCHARACTERIZED TRANSCRIPTIONAL REGULATORY PROTEIN"/>
    <property type="match status" value="1"/>
</dbReference>
<reference evidence="6" key="1">
    <citation type="submission" date="2022-11" db="EMBL/GenBank/DDBJ databases">
        <authorList>
            <person name="Petersen C."/>
        </authorList>
    </citation>
    <scope>NUCLEOTIDE SEQUENCE</scope>
    <source>
        <strain evidence="6">IBT 30069</strain>
    </source>
</reference>
<evidence type="ECO:0000256" key="3">
    <source>
        <dbReference type="ARBA" id="ARBA00023163"/>
    </source>
</evidence>
<keyword evidence="3" id="KW-0804">Transcription</keyword>